<organism evidence="4 5">
    <name type="scientific">Perilla frutescens var. hirtella</name>
    <name type="common">Perilla citriodora</name>
    <name type="synonym">Perilla setoyensis</name>
    <dbReference type="NCBI Taxonomy" id="608512"/>
    <lineage>
        <taxon>Eukaryota</taxon>
        <taxon>Viridiplantae</taxon>
        <taxon>Streptophyta</taxon>
        <taxon>Embryophyta</taxon>
        <taxon>Tracheophyta</taxon>
        <taxon>Spermatophyta</taxon>
        <taxon>Magnoliopsida</taxon>
        <taxon>eudicotyledons</taxon>
        <taxon>Gunneridae</taxon>
        <taxon>Pentapetalae</taxon>
        <taxon>asterids</taxon>
        <taxon>lamiids</taxon>
        <taxon>Lamiales</taxon>
        <taxon>Lamiaceae</taxon>
        <taxon>Nepetoideae</taxon>
        <taxon>Elsholtzieae</taxon>
        <taxon>Perilla</taxon>
    </lineage>
</organism>
<dbReference type="PANTHER" id="PTHR31189:SF13">
    <property type="entry name" value="CUPINCIN"/>
    <property type="match status" value="1"/>
</dbReference>
<dbReference type="CDD" id="cd02245">
    <property type="entry name" value="cupin_7S_vicilin-like_C"/>
    <property type="match status" value="1"/>
</dbReference>
<protein>
    <recommendedName>
        <fullName evidence="3">Cupin type-1 domain-containing protein</fullName>
    </recommendedName>
</protein>
<dbReference type="SUPFAM" id="SSF51182">
    <property type="entry name" value="RmlC-like cupins"/>
    <property type="match status" value="2"/>
</dbReference>
<dbReference type="Proteomes" id="UP001190926">
    <property type="component" value="Unassembled WGS sequence"/>
</dbReference>
<evidence type="ECO:0000313" key="5">
    <source>
        <dbReference type="Proteomes" id="UP001190926"/>
    </source>
</evidence>
<feature type="compositionally biased region" description="Basic and acidic residues" evidence="1">
    <location>
        <begin position="112"/>
        <end position="141"/>
    </location>
</feature>
<feature type="domain" description="Cupin type-1" evidence="3">
    <location>
        <begin position="152"/>
        <end position="305"/>
    </location>
</feature>
<dbReference type="InterPro" id="IPR014710">
    <property type="entry name" value="RmlC-like_jellyroll"/>
</dbReference>
<gene>
    <name evidence="4" type="ORF">C2S53_002264</name>
</gene>
<comment type="caution">
    <text evidence="4">The sequence shown here is derived from an EMBL/GenBank/DDBJ whole genome shotgun (WGS) entry which is preliminary data.</text>
</comment>
<evidence type="ECO:0000256" key="2">
    <source>
        <dbReference type="SAM" id="SignalP"/>
    </source>
</evidence>
<feature type="signal peptide" evidence="2">
    <location>
        <begin position="1"/>
        <end position="24"/>
    </location>
</feature>
<sequence>MSYRATICFTLAALLLASATTALGAQDPELKQCQQKCRTQHKSDEEQERACLRHCEDYHREKRGGRHGGDEEEVNARTPIERLRECSKGCEQQQGEQREYCQKRCQQAYDRERERSEEREEHRRGGGGHNEGRYEEREREGQNPNPYVFEDRHFFTGLQSQHGRLRILQKFTERSELLRGIENFRVAILEAQPQTFVVPNHWDGEIVIFVAQGRGTVSMVQEDRRESFNIKEGDIFRIRAGTTSYLINKDNNEKLVLAKLYQPVNTPGNFEAFFGAGGDSAESYLKAFSNEILEAAFNVRGDRLRRLFGQQKQGAILKASEEQIAALSHQQEGGAAWPFRGESKGTHTHNLYDKRPTFKNEYGQYYEVDSSQFRQLRNLDVDVAISLANISEGAMTAPYYNSKATEINIVVDGEGYFEMACPHLSQSQSRRGREEHYGQQRETRGGRREEYDEPQRERRGQSGYETVRSHLRTGTVVVVPAGHPFVAVASNNQNLQILSFKVNAYNNEQFTLAGKRNVLNELEREAKELAFGIPAREVDEVFKRQEEEFFFRGPRRQHEGRSDE</sequence>
<dbReference type="InterPro" id="IPR050253">
    <property type="entry name" value="Seed_Storage-Functional"/>
</dbReference>
<evidence type="ECO:0000313" key="4">
    <source>
        <dbReference type="EMBL" id="KAH6756477.1"/>
    </source>
</evidence>
<dbReference type="InterPro" id="IPR011051">
    <property type="entry name" value="RmlC_Cupin_sf"/>
</dbReference>
<dbReference type="EMBL" id="SDAM02029556">
    <property type="protein sequence ID" value="KAH6756477.1"/>
    <property type="molecule type" value="Genomic_DNA"/>
</dbReference>
<reference evidence="4 5" key="1">
    <citation type="journal article" date="2021" name="Nat. Commun.">
        <title>Incipient diploidization of the medicinal plant Perilla within 10,000 years.</title>
        <authorList>
            <person name="Zhang Y."/>
            <person name="Shen Q."/>
            <person name="Leng L."/>
            <person name="Zhang D."/>
            <person name="Chen S."/>
            <person name="Shi Y."/>
            <person name="Ning Z."/>
            <person name="Chen S."/>
        </authorList>
    </citation>
    <scope>NUCLEOTIDE SEQUENCE [LARGE SCALE GENOMIC DNA]</scope>
    <source>
        <strain evidence="5">cv. PC099</strain>
    </source>
</reference>
<feature type="compositionally biased region" description="Basic and acidic residues" evidence="1">
    <location>
        <begin position="431"/>
        <end position="460"/>
    </location>
</feature>
<keyword evidence="5" id="KW-1185">Reference proteome</keyword>
<evidence type="ECO:0000259" key="3">
    <source>
        <dbReference type="SMART" id="SM00835"/>
    </source>
</evidence>
<dbReference type="CDD" id="cd02244">
    <property type="entry name" value="cupin_7S_vicilin-like_N"/>
    <property type="match status" value="1"/>
</dbReference>
<dbReference type="InterPro" id="IPR006045">
    <property type="entry name" value="Cupin_1"/>
</dbReference>
<feature type="domain" description="Cupin type-1" evidence="3">
    <location>
        <begin position="349"/>
        <end position="539"/>
    </location>
</feature>
<feature type="region of interest" description="Disordered" evidence="1">
    <location>
        <begin position="112"/>
        <end position="145"/>
    </location>
</feature>
<dbReference type="Gene3D" id="2.60.120.10">
    <property type="entry name" value="Jelly Rolls"/>
    <property type="match status" value="2"/>
</dbReference>
<accession>A0AAD4IPG0</accession>
<dbReference type="AlphaFoldDB" id="A0AAD4IPG0"/>
<dbReference type="SMART" id="SM00835">
    <property type="entry name" value="Cupin_1"/>
    <property type="match status" value="2"/>
</dbReference>
<name>A0AAD4IPG0_PERFH</name>
<proteinExistence type="predicted"/>
<dbReference type="PANTHER" id="PTHR31189">
    <property type="entry name" value="OS03G0336100 PROTEIN-RELATED"/>
    <property type="match status" value="1"/>
</dbReference>
<feature type="chain" id="PRO_5041964446" description="Cupin type-1 domain-containing protein" evidence="2">
    <location>
        <begin position="25"/>
        <end position="564"/>
    </location>
</feature>
<keyword evidence="2" id="KW-0732">Signal</keyword>
<feature type="region of interest" description="Disordered" evidence="1">
    <location>
        <begin position="424"/>
        <end position="465"/>
    </location>
</feature>
<evidence type="ECO:0000256" key="1">
    <source>
        <dbReference type="SAM" id="MobiDB-lite"/>
    </source>
</evidence>
<dbReference type="Pfam" id="PF00190">
    <property type="entry name" value="Cupin_1"/>
    <property type="match status" value="2"/>
</dbReference>